<accession>A0ABR9ITY8</accession>
<organism evidence="1 2">
    <name type="scientific">Rhizobium viscosum</name>
    <name type="common">Arthrobacter viscosus</name>
    <dbReference type="NCBI Taxonomy" id="1673"/>
    <lineage>
        <taxon>Bacteria</taxon>
        <taxon>Pseudomonadati</taxon>
        <taxon>Pseudomonadota</taxon>
        <taxon>Alphaproteobacteria</taxon>
        <taxon>Hyphomicrobiales</taxon>
        <taxon>Rhizobiaceae</taxon>
        <taxon>Rhizobium/Agrobacterium group</taxon>
        <taxon>Rhizobium</taxon>
    </lineage>
</organism>
<keyword evidence="2" id="KW-1185">Reference proteome</keyword>
<evidence type="ECO:0000313" key="2">
    <source>
        <dbReference type="Proteomes" id="UP000620262"/>
    </source>
</evidence>
<comment type="caution">
    <text evidence="1">The sequence shown here is derived from an EMBL/GenBank/DDBJ whole genome shotgun (WGS) entry which is preliminary data.</text>
</comment>
<reference evidence="1 2" key="1">
    <citation type="submission" date="2020-10" db="EMBL/GenBank/DDBJ databases">
        <title>Sequencing the genomes of 1000 actinobacteria strains.</title>
        <authorList>
            <person name="Klenk H.-P."/>
        </authorList>
    </citation>
    <scope>NUCLEOTIDE SEQUENCE [LARGE SCALE GENOMIC DNA]</scope>
    <source>
        <strain evidence="1 2">DSM 7307</strain>
    </source>
</reference>
<name>A0ABR9ITY8_RHIVS</name>
<dbReference type="EMBL" id="JADBEC010000001">
    <property type="protein sequence ID" value="MBE1506664.1"/>
    <property type="molecule type" value="Genomic_DNA"/>
</dbReference>
<proteinExistence type="predicted"/>
<protein>
    <recommendedName>
        <fullName evidence="3">Transposase</fullName>
    </recommendedName>
</protein>
<sequence length="78" mass="8777">MMLLNWIMLANELNRKSRRQRQDPLADPLDAPEWDGLRWALPLLSLLARGQYKADQAPAPKNRVKCVMTASGASSAMK</sequence>
<gene>
    <name evidence="1" type="ORF">H4W29_003845</name>
</gene>
<dbReference type="Proteomes" id="UP000620262">
    <property type="component" value="Unassembled WGS sequence"/>
</dbReference>
<dbReference type="RefSeq" id="WP_246517242.1">
    <property type="nucleotide sequence ID" value="NZ_BAAAVL010000021.1"/>
</dbReference>
<evidence type="ECO:0008006" key="3">
    <source>
        <dbReference type="Google" id="ProtNLM"/>
    </source>
</evidence>
<evidence type="ECO:0000313" key="1">
    <source>
        <dbReference type="EMBL" id="MBE1506664.1"/>
    </source>
</evidence>